<reference evidence="4" key="3">
    <citation type="journal article" date="2019" name="Microbiol. Resour. Announc.">
        <title>Genome Sequence of Metarhizium rileyi, a Microbial Control Agent for Lepidoptera.</title>
        <authorList>
            <person name="Binneck E."/>
            <person name="Lastra C.C.L."/>
            <person name="Sosa-Gomez D.R."/>
        </authorList>
    </citation>
    <scope>NUCLEOTIDE SEQUENCE</scope>
    <source>
        <strain evidence="4">Cep018-CH2</strain>
    </source>
</reference>
<dbReference type="CDD" id="cd02183">
    <property type="entry name" value="GH16_fungal_CRH1_transglycosylase"/>
    <property type="match status" value="1"/>
</dbReference>
<dbReference type="GO" id="GO:0005975">
    <property type="term" value="P:carbohydrate metabolic process"/>
    <property type="evidence" value="ECO:0007669"/>
    <property type="project" value="InterPro"/>
</dbReference>
<evidence type="ECO:0000259" key="2">
    <source>
        <dbReference type="PROSITE" id="PS51762"/>
    </source>
</evidence>
<evidence type="ECO:0000313" key="6">
    <source>
        <dbReference type="Proteomes" id="UP000317257"/>
    </source>
</evidence>
<dbReference type="SUPFAM" id="SSF49899">
    <property type="entry name" value="Concanavalin A-like lectins/glucanases"/>
    <property type="match status" value="1"/>
</dbReference>
<dbReference type="Proteomes" id="UP000317257">
    <property type="component" value="Unassembled WGS sequence"/>
</dbReference>
<protein>
    <submittedName>
        <fullName evidence="3">Cell wall glucanosyltransferase Mwg2</fullName>
    </submittedName>
</protein>
<dbReference type="GO" id="GO:0016757">
    <property type="term" value="F:glycosyltransferase activity"/>
    <property type="evidence" value="ECO:0007669"/>
    <property type="project" value="TreeGrafter"/>
</dbReference>
<dbReference type="Proteomes" id="UP000243498">
    <property type="component" value="Unassembled WGS sequence"/>
</dbReference>
<evidence type="ECO:0000256" key="1">
    <source>
        <dbReference type="SAM" id="SignalP"/>
    </source>
</evidence>
<dbReference type="GO" id="GO:0009277">
    <property type="term" value="C:fungal-type cell wall"/>
    <property type="evidence" value="ECO:0007669"/>
    <property type="project" value="TreeGrafter"/>
</dbReference>
<dbReference type="Gene3D" id="2.60.120.200">
    <property type="match status" value="1"/>
</dbReference>
<comment type="caution">
    <text evidence="3">The sequence shown here is derived from an EMBL/GenBank/DDBJ whole genome shotgun (WGS) entry which is preliminary data.</text>
</comment>
<dbReference type="PANTHER" id="PTHR10963:SF68">
    <property type="entry name" value="GLYCOSIDASE CRH1-RELATED"/>
    <property type="match status" value="1"/>
</dbReference>
<feature type="chain" id="PRO_5007886453" evidence="1">
    <location>
        <begin position="17"/>
        <end position="275"/>
    </location>
</feature>
<dbReference type="OrthoDB" id="4781at2759"/>
<dbReference type="PROSITE" id="PS51762">
    <property type="entry name" value="GH16_2"/>
    <property type="match status" value="1"/>
</dbReference>
<evidence type="ECO:0000313" key="4">
    <source>
        <dbReference type="EMBL" id="TWU72185.1"/>
    </source>
</evidence>
<feature type="domain" description="GH16" evidence="2">
    <location>
        <begin position="11"/>
        <end position="238"/>
    </location>
</feature>
<keyword evidence="5" id="KW-1185">Reference proteome</keyword>
<evidence type="ECO:0000313" key="5">
    <source>
        <dbReference type="Proteomes" id="UP000243498"/>
    </source>
</evidence>
<evidence type="ECO:0000313" key="3">
    <source>
        <dbReference type="EMBL" id="OAA45651.1"/>
    </source>
</evidence>
<dbReference type="InterPro" id="IPR013320">
    <property type="entry name" value="ConA-like_dom_sf"/>
</dbReference>
<dbReference type="InterPro" id="IPR050546">
    <property type="entry name" value="Glycosyl_Hydrlase_16"/>
</dbReference>
<proteinExistence type="predicted"/>
<reference evidence="3 5" key="1">
    <citation type="journal article" date="2016" name="Genome Biol. Evol.">
        <title>Divergent and convergent evolution of fungal pathogenicity.</title>
        <authorList>
            <person name="Shang Y."/>
            <person name="Xiao G."/>
            <person name="Zheng P."/>
            <person name="Cen K."/>
            <person name="Zhan S."/>
            <person name="Wang C."/>
        </authorList>
    </citation>
    <scope>NUCLEOTIDE SEQUENCE [LARGE SCALE GENOMIC DNA]</scope>
    <source>
        <strain evidence="3 5">RCEF 4871</strain>
    </source>
</reference>
<name>A0A167FRK6_METRR</name>
<dbReference type="GO" id="GO:0031505">
    <property type="term" value="P:fungal-type cell wall organization"/>
    <property type="evidence" value="ECO:0007669"/>
    <property type="project" value="TreeGrafter"/>
</dbReference>
<dbReference type="Pfam" id="PF00722">
    <property type="entry name" value="Glyco_hydro_16"/>
    <property type="match status" value="1"/>
</dbReference>
<accession>A0A167FRK6</accession>
<dbReference type="OMA" id="EGNYPQT"/>
<organism evidence="3 5">
    <name type="scientific">Metarhizium rileyi (strain RCEF 4871)</name>
    <name type="common">Nomuraea rileyi</name>
    <dbReference type="NCBI Taxonomy" id="1649241"/>
    <lineage>
        <taxon>Eukaryota</taxon>
        <taxon>Fungi</taxon>
        <taxon>Dikarya</taxon>
        <taxon>Ascomycota</taxon>
        <taxon>Pezizomycotina</taxon>
        <taxon>Sordariomycetes</taxon>
        <taxon>Hypocreomycetidae</taxon>
        <taxon>Hypocreales</taxon>
        <taxon>Clavicipitaceae</taxon>
        <taxon>Metarhizium</taxon>
    </lineage>
</organism>
<dbReference type="GO" id="GO:0004553">
    <property type="term" value="F:hydrolase activity, hydrolyzing O-glycosyl compounds"/>
    <property type="evidence" value="ECO:0007669"/>
    <property type="project" value="InterPro"/>
</dbReference>
<reference evidence="6" key="2">
    <citation type="submission" date="2018-12" db="EMBL/GenBank/DDBJ databases">
        <title>The complete genome of Metarhizium rileyi, a key fungal pathogen of Lepidoptera.</title>
        <authorList>
            <person name="Binneck E."/>
            <person name="Lastra C.C.L."/>
            <person name="Sosa-Gomez D.R."/>
        </authorList>
    </citation>
    <scope>NUCLEOTIDE SEQUENCE [LARGE SCALE GENOMIC DNA]</scope>
    <source>
        <strain evidence="6">Cep018-CH2</strain>
    </source>
</reference>
<dbReference type="EMBL" id="AZHC01000008">
    <property type="protein sequence ID" value="OAA45651.1"/>
    <property type="molecule type" value="Genomic_DNA"/>
</dbReference>
<keyword evidence="1" id="KW-0732">Signal</keyword>
<dbReference type="EMBL" id="SBHS01000031">
    <property type="protein sequence ID" value="TWU72185.1"/>
    <property type="molecule type" value="Genomic_DNA"/>
</dbReference>
<accession>A0A5C6G2P9</accession>
<dbReference type="AlphaFoldDB" id="A0A167FRK6"/>
<sequence>MLLSNKLLLTLTVAAADVFSQTFSKCNPLKTRGCPPNAAFGKKLASCNLTRDVCGVFTPTGGTFGSRGAVFKIDKESDAPTIETPKFIFFGKLDVVMQAAPGRGIITSAVLQSDDLDEIDWEFIGGDNARVQTNYFSKGNVSTYDRGQFHAVSNPTGSSHKYTLEWTSAKVVWSIDDKPVRTLLAADCRDDTSSGFPQTPMQIKLGTWVAGKRGSAQGTIDWAGGYVDWKQKPFVAYYRDVVITDYAGGDAPGKDAKRYVYGDNTGRRQSIKVQQ</sequence>
<dbReference type="STRING" id="1081105.A0A167FRK6"/>
<feature type="signal peptide" evidence="1">
    <location>
        <begin position="1"/>
        <end position="16"/>
    </location>
</feature>
<dbReference type="PANTHER" id="PTHR10963">
    <property type="entry name" value="GLYCOSYL HYDROLASE-RELATED"/>
    <property type="match status" value="1"/>
</dbReference>
<gene>
    <name evidence="4" type="ORF">ED733_001497</name>
    <name evidence="3" type="ORF">NOR_03440</name>
</gene>
<dbReference type="InterPro" id="IPR000757">
    <property type="entry name" value="Beta-glucanase-like"/>
</dbReference>